<dbReference type="Proteomes" id="UP000053424">
    <property type="component" value="Unassembled WGS sequence"/>
</dbReference>
<name>A0A0C3CT24_HEBCY</name>
<dbReference type="SUPFAM" id="SSF51445">
    <property type="entry name" value="(Trans)glycosidases"/>
    <property type="match status" value="1"/>
</dbReference>
<reference evidence="6 7" key="1">
    <citation type="submission" date="2014-04" db="EMBL/GenBank/DDBJ databases">
        <authorList>
            <consortium name="DOE Joint Genome Institute"/>
            <person name="Kuo A."/>
            <person name="Gay G."/>
            <person name="Dore J."/>
            <person name="Kohler A."/>
            <person name="Nagy L.G."/>
            <person name="Floudas D."/>
            <person name="Copeland A."/>
            <person name="Barry K.W."/>
            <person name="Cichocki N."/>
            <person name="Veneault-Fourrey C."/>
            <person name="LaButti K."/>
            <person name="Lindquist E.A."/>
            <person name="Lipzen A."/>
            <person name="Lundell T."/>
            <person name="Morin E."/>
            <person name="Murat C."/>
            <person name="Sun H."/>
            <person name="Tunlid A."/>
            <person name="Henrissat B."/>
            <person name="Grigoriev I.V."/>
            <person name="Hibbett D.S."/>
            <person name="Martin F."/>
            <person name="Nordberg H.P."/>
            <person name="Cantor M.N."/>
            <person name="Hua S.X."/>
        </authorList>
    </citation>
    <scope>NUCLEOTIDE SEQUENCE [LARGE SCALE GENOMIC DNA]</scope>
    <source>
        <strain evidence="7">h7</strain>
    </source>
</reference>
<gene>
    <name evidence="6" type="ORF">M413DRAFT_63649</name>
</gene>
<dbReference type="AlphaFoldDB" id="A0A0C3CT24"/>
<dbReference type="FunFam" id="3.20.20.80:FF:000064">
    <property type="entry name" value="Oligo-1,6-glucosidase"/>
    <property type="match status" value="1"/>
</dbReference>
<dbReference type="InterPro" id="IPR045857">
    <property type="entry name" value="O16G_dom_2"/>
</dbReference>
<feature type="non-terminal residue" evidence="6">
    <location>
        <position position="1"/>
    </location>
</feature>
<dbReference type="GO" id="GO:0000025">
    <property type="term" value="P:maltose catabolic process"/>
    <property type="evidence" value="ECO:0007669"/>
    <property type="project" value="TreeGrafter"/>
</dbReference>
<dbReference type="GO" id="GO:0033934">
    <property type="term" value="F:glucan 1,4-alpha-maltotriohydrolase activity"/>
    <property type="evidence" value="ECO:0007669"/>
    <property type="project" value="TreeGrafter"/>
</dbReference>
<evidence type="ECO:0000256" key="4">
    <source>
        <dbReference type="ARBA" id="ARBA00026248"/>
    </source>
</evidence>
<dbReference type="EMBL" id="KN831770">
    <property type="protein sequence ID" value="KIM47229.1"/>
    <property type="molecule type" value="Genomic_DNA"/>
</dbReference>
<proteinExistence type="inferred from homology"/>
<dbReference type="Gene3D" id="3.20.20.80">
    <property type="entry name" value="Glycosidases"/>
    <property type="match status" value="1"/>
</dbReference>
<keyword evidence="4" id="KW-0462">Maltose metabolism</keyword>
<dbReference type="InterPro" id="IPR006047">
    <property type="entry name" value="GH13_cat_dom"/>
</dbReference>
<keyword evidence="2 6" id="KW-0378">Hydrolase</keyword>
<dbReference type="Pfam" id="PF00128">
    <property type="entry name" value="Alpha-amylase"/>
    <property type="match status" value="1"/>
</dbReference>
<dbReference type="GO" id="GO:0004574">
    <property type="term" value="F:oligo-1,6-glucosidase activity"/>
    <property type="evidence" value="ECO:0007669"/>
    <property type="project" value="TreeGrafter"/>
</dbReference>
<dbReference type="InterPro" id="IPR017853">
    <property type="entry name" value="GH"/>
</dbReference>
<reference evidence="7" key="2">
    <citation type="submission" date="2015-01" db="EMBL/GenBank/DDBJ databases">
        <title>Evolutionary Origins and Diversification of the Mycorrhizal Mutualists.</title>
        <authorList>
            <consortium name="DOE Joint Genome Institute"/>
            <consortium name="Mycorrhizal Genomics Consortium"/>
            <person name="Kohler A."/>
            <person name="Kuo A."/>
            <person name="Nagy L.G."/>
            <person name="Floudas D."/>
            <person name="Copeland A."/>
            <person name="Barry K.W."/>
            <person name="Cichocki N."/>
            <person name="Veneault-Fourrey C."/>
            <person name="LaButti K."/>
            <person name="Lindquist E.A."/>
            <person name="Lipzen A."/>
            <person name="Lundell T."/>
            <person name="Morin E."/>
            <person name="Murat C."/>
            <person name="Riley R."/>
            <person name="Ohm R."/>
            <person name="Sun H."/>
            <person name="Tunlid A."/>
            <person name="Henrissat B."/>
            <person name="Grigoriev I.V."/>
            <person name="Hibbett D.S."/>
            <person name="Martin F."/>
        </authorList>
    </citation>
    <scope>NUCLEOTIDE SEQUENCE [LARGE SCALE GENOMIC DNA]</scope>
    <source>
        <strain evidence="7">h7</strain>
    </source>
</reference>
<protein>
    <submittedName>
        <fullName evidence="6">Glycoside hydrolase family 13 protein</fullName>
    </submittedName>
</protein>
<feature type="domain" description="Glycosyl hydrolase family 13 catalytic" evidence="5">
    <location>
        <begin position="15"/>
        <end position="330"/>
    </location>
</feature>
<dbReference type="HOGENOM" id="CLU_006462_4_0_1"/>
<keyword evidence="3" id="KW-0326">Glycosidase</keyword>
<dbReference type="Gene3D" id="3.90.400.10">
    <property type="entry name" value="Oligo-1,6-glucosidase, Domain 2"/>
    <property type="match status" value="1"/>
</dbReference>
<evidence type="ECO:0000313" key="6">
    <source>
        <dbReference type="EMBL" id="KIM47229.1"/>
    </source>
</evidence>
<keyword evidence="7" id="KW-1185">Reference proteome</keyword>
<evidence type="ECO:0000313" key="7">
    <source>
        <dbReference type="Proteomes" id="UP000053424"/>
    </source>
</evidence>
<dbReference type="PANTHER" id="PTHR10357:SF179">
    <property type="entry name" value="NEUTRAL AND BASIC AMINO ACID TRANSPORT PROTEIN RBAT"/>
    <property type="match status" value="1"/>
</dbReference>
<dbReference type="PANTHER" id="PTHR10357">
    <property type="entry name" value="ALPHA-AMYLASE FAMILY MEMBER"/>
    <property type="match status" value="1"/>
</dbReference>
<evidence type="ECO:0000259" key="5">
    <source>
        <dbReference type="SMART" id="SM00642"/>
    </source>
</evidence>
<dbReference type="GO" id="GO:0004575">
    <property type="term" value="F:sucrose alpha-glucosidase activity"/>
    <property type="evidence" value="ECO:0007669"/>
    <property type="project" value="TreeGrafter"/>
</dbReference>
<accession>A0A0C3CT24</accession>
<dbReference type="FunFam" id="3.90.400.10:FF:000003">
    <property type="entry name" value="Probable alpha-glucosidase (Maltase)"/>
    <property type="match status" value="1"/>
</dbReference>
<comment type="similarity">
    <text evidence="1">Belongs to the glycosyl hydrolase 13 family.</text>
</comment>
<dbReference type="STRING" id="686832.A0A0C3CT24"/>
<dbReference type="SMART" id="SM00642">
    <property type="entry name" value="Aamy"/>
    <property type="match status" value="1"/>
</dbReference>
<dbReference type="GO" id="GO:0005987">
    <property type="term" value="P:sucrose catabolic process"/>
    <property type="evidence" value="ECO:0007669"/>
    <property type="project" value="TreeGrafter"/>
</dbReference>
<evidence type="ECO:0000256" key="2">
    <source>
        <dbReference type="ARBA" id="ARBA00022801"/>
    </source>
</evidence>
<dbReference type="GO" id="GO:0004556">
    <property type="term" value="F:alpha-amylase activity"/>
    <property type="evidence" value="ECO:0007669"/>
    <property type="project" value="TreeGrafter"/>
</dbReference>
<dbReference type="OrthoDB" id="1740265at2759"/>
<sequence length="337" mass="39536">MTLSKAWWKEAIVYQIYPISFFDSNGDGIGDLNGIHAKLDYLKDLGVDVLWLSPIYRSPLADMGYDIADYRDIDPRYGTLGDWDKLLKSVHERGMKLMMDLVINHTSDEHDWFLQSRSSKSNPKRDWYIWRPPRYDSSGNRHPPNNWRSVFQGSAWEFDEPTQEYYLHLYVAKQPDLNWENPEVREAAWEVMQFWIDRGCDGFRMDVINLISKVNGLPDAPITVPGEELQPASMYFANGPRVHEFVKEMNTKVLSKHDLITVGETPFTHDASALAAYVLPANKELNMVFQFEIMDLDSQKEGQDMEDLKFKEWKLSDMKDIIGRWQRYKRDEDFWNT</sequence>
<evidence type="ECO:0000256" key="1">
    <source>
        <dbReference type="ARBA" id="ARBA00008061"/>
    </source>
</evidence>
<evidence type="ECO:0000256" key="3">
    <source>
        <dbReference type="ARBA" id="ARBA00023295"/>
    </source>
</evidence>
<organism evidence="6 7">
    <name type="scientific">Hebeloma cylindrosporum</name>
    <dbReference type="NCBI Taxonomy" id="76867"/>
    <lineage>
        <taxon>Eukaryota</taxon>
        <taxon>Fungi</taxon>
        <taxon>Dikarya</taxon>
        <taxon>Basidiomycota</taxon>
        <taxon>Agaricomycotina</taxon>
        <taxon>Agaricomycetes</taxon>
        <taxon>Agaricomycetidae</taxon>
        <taxon>Agaricales</taxon>
        <taxon>Agaricineae</taxon>
        <taxon>Hymenogastraceae</taxon>
        <taxon>Hebeloma</taxon>
    </lineage>
</organism>